<evidence type="ECO:0000256" key="2">
    <source>
        <dbReference type="SAM" id="Coils"/>
    </source>
</evidence>
<dbReference type="InterPro" id="IPR006016">
    <property type="entry name" value="UspA"/>
</dbReference>
<dbReference type="KEGG" id="cbot:ATE48_11575"/>
<dbReference type="PRINTS" id="PR01438">
    <property type="entry name" value="UNVRSLSTRESS"/>
</dbReference>
<dbReference type="Pfam" id="PF00582">
    <property type="entry name" value="Usp"/>
    <property type="match status" value="1"/>
</dbReference>
<dbReference type="AlphaFoldDB" id="A0A1B1AIX8"/>
<feature type="coiled-coil region" evidence="2">
    <location>
        <begin position="60"/>
        <end position="87"/>
    </location>
</feature>
<evidence type="ECO:0000259" key="3">
    <source>
        <dbReference type="Pfam" id="PF00582"/>
    </source>
</evidence>
<dbReference type="STRING" id="1759059.ATE48_11575"/>
<dbReference type="InParanoid" id="A0A1B1AIX8"/>
<evidence type="ECO:0000256" key="1">
    <source>
        <dbReference type="ARBA" id="ARBA00008791"/>
    </source>
</evidence>
<keyword evidence="5" id="KW-1185">Reference proteome</keyword>
<accession>A0A1B1AIX8</accession>
<evidence type="ECO:0000313" key="4">
    <source>
        <dbReference type="EMBL" id="ANP46512.1"/>
    </source>
</evidence>
<sequence>MSWKDILVIVSEVEVDEPAIALGEVLAGQCGDWHVAAAFLTPVPDEPLAYEPTVVGGVWAELLGRARQEAEVERKKVEARLARSAKKAELRAAEALSRDLGRVAAVHARYADVAIMTRPSEGSGVELREEIIEGVLFHSGRPALIAPPNWKGTSIGKRVVVAWDASREATRALSEADDLLEIAEAVTVVTVDAKPKMFGHGDQPGSNIAGHLNRRGLPAEVRNVDSMGRSASLAILEEAQKLNADLIVMGGYAHSRLRELVFGGATRELLRSTTVPLLMAH</sequence>
<proteinExistence type="inferred from homology"/>
<dbReference type="EMBL" id="CP013244">
    <property type="protein sequence ID" value="ANP46512.1"/>
    <property type="molecule type" value="Genomic_DNA"/>
</dbReference>
<organism evidence="4 5">
    <name type="scientific">Candidatus Viadribacter manganicus</name>
    <dbReference type="NCBI Taxonomy" id="1759059"/>
    <lineage>
        <taxon>Bacteria</taxon>
        <taxon>Pseudomonadati</taxon>
        <taxon>Pseudomonadota</taxon>
        <taxon>Alphaproteobacteria</taxon>
        <taxon>Hyphomonadales</taxon>
        <taxon>Hyphomonadaceae</taxon>
        <taxon>Candidatus Viadribacter</taxon>
    </lineage>
</organism>
<dbReference type="SUPFAM" id="SSF52402">
    <property type="entry name" value="Adenine nucleotide alpha hydrolases-like"/>
    <property type="match status" value="2"/>
</dbReference>
<comment type="similarity">
    <text evidence="1">Belongs to the universal stress protein A family.</text>
</comment>
<dbReference type="OrthoDB" id="9804721at2"/>
<keyword evidence="2" id="KW-0175">Coiled coil</keyword>
<dbReference type="Proteomes" id="UP000092498">
    <property type="component" value="Chromosome"/>
</dbReference>
<name>A0A1B1AIX8_9PROT</name>
<dbReference type="CDD" id="cd00293">
    <property type="entry name" value="USP-like"/>
    <property type="match status" value="1"/>
</dbReference>
<feature type="domain" description="UspA" evidence="3">
    <location>
        <begin position="157"/>
        <end position="280"/>
    </location>
</feature>
<protein>
    <recommendedName>
        <fullName evidence="3">UspA domain-containing protein</fullName>
    </recommendedName>
</protein>
<reference evidence="4 5" key="1">
    <citation type="submission" date="2015-11" db="EMBL/GenBank/DDBJ databases">
        <title>Whole-Genome Sequence of Candidatus Oderbacter manganicum from the National Park Lower Oder Valley, Germany.</title>
        <authorList>
            <person name="Braun B."/>
            <person name="Liere K."/>
            <person name="Szewzyk U."/>
        </authorList>
    </citation>
    <scope>NUCLEOTIDE SEQUENCE [LARGE SCALE GENOMIC DNA]</scope>
    <source>
        <strain evidence="4 5">OTSz_A_272</strain>
    </source>
</reference>
<dbReference type="InterPro" id="IPR006015">
    <property type="entry name" value="Universal_stress_UspA"/>
</dbReference>
<gene>
    <name evidence="4" type="ORF">ATE48_11575</name>
</gene>
<dbReference type="RefSeq" id="WP_066771684.1">
    <property type="nucleotide sequence ID" value="NZ_CP013244.1"/>
</dbReference>
<evidence type="ECO:0000313" key="5">
    <source>
        <dbReference type="Proteomes" id="UP000092498"/>
    </source>
</evidence>
<dbReference type="Gene3D" id="3.40.50.12370">
    <property type="match status" value="1"/>
</dbReference>